<name>A0ABP6SQG9_9ACTN</name>
<accession>A0ABP6SQG9</accession>
<dbReference type="Proteomes" id="UP001501676">
    <property type="component" value="Unassembled WGS sequence"/>
</dbReference>
<evidence type="ECO:0000313" key="2">
    <source>
        <dbReference type="Proteomes" id="UP001501676"/>
    </source>
</evidence>
<gene>
    <name evidence="1" type="ORF">GCM10020369_06750</name>
</gene>
<dbReference type="RefSeq" id="WP_345726445.1">
    <property type="nucleotide sequence ID" value="NZ_BAAAYN010000004.1"/>
</dbReference>
<organism evidence="1 2">
    <name type="scientific">Cryptosporangium minutisporangium</name>
    <dbReference type="NCBI Taxonomy" id="113569"/>
    <lineage>
        <taxon>Bacteria</taxon>
        <taxon>Bacillati</taxon>
        <taxon>Actinomycetota</taxon>
        <taxon>Actinomycetes</taxon>
        <taxon>Cryptosporangiales</taxon>
        <taxon>Cryptosporangiaceae</taxon>
        <taxon>Cryptosporangium</taxon>
    </lineage>
</organism>
<reference evidence="2" key="1">
    <citation type="journal article" date="2019" name="Int. J. Syst. Evol. Microbiol.">
        <title>The Global Catalogue of Microorganisms (GCM) 10K type strain sequencing project: providing services to taxonomists for standard genome sequencing and annotation.</title>
        <authorList>
            <consortium name="The Broad Institute Genomics Platform"/>
            <consortium name="The Broad Institute Genome Sequencing Center for Infectious Disease"/>
            <person name="Wu L."/>
            <person name="Ma J."/>
        </authorList>
    </citation>
    <scope>NUCLEOTIDE SEQUENCE [LARGE SCALE GENOMIC DNA]</scope>
    <source>
        <strain evidence="2">JCM 9458</strain>
    </source>
</reference>
<dbReference type="EMBL" id="BAAAYN010000004">
    <property type="protein sequence ID" value="GAA3382922.1"/>
    <property type="molecule type" value="Genomic_DNA"/>
</dbReference>
<evidence type="ECO:0000313" key="1">
    <source>
        <dbReference type="EMBL" id="GAA3382922.1"/>
    </source>
</evidence>
<sequence>MDIVLAIVISASVGGVSAYRLFRLGLTLGVRQAQQELAAVQAAVETAHRMRELEAAASIELARRLPPPTGP</sequence>
<keyword evidence="2" id="KW-1185">Reference proteome</keyword>
<proteinExistence type="predicted"/>
<protein>
    <submittedName>
        <fullName evidence="1">Uncharacterized protein</fullName>
    </submittedName>
</protein>
<comment type="caution">
    <text evidence="1">The sequence shown here is derived from an EMBL/GenBank/DDBJ whole genome shotgun (WGS) entry which is preliminary data.</text>
</comment>